<proteinExistence type="predicted"/>
<feature type="transmembrane region" description="Helical" evidence="1">
    <location>
        <begin position="78"/>
        <end position="98"/>
    </location>
</feature>
<keyword evidence="1" id="KW-0472">Membrane</keyword>
<dbReference type="OrthoDB" id="3265815at2759"/>
<protein>
    <submittedName>
        <fullName evidence="2">Uncharacterized protein</fullName>
    </submittedName>
</protein>
<keyword evidence="3" id="KW-1185">Reference proteome</keyword>
<organism evidence="2 3">
    <name type="scientific">Steccherinum ochraceum</name>
    <dbReference type="NCBI Taxonomy" id="92696"/>
    <lineage>
        <taxon>Eukaryota</taxon>
        <taxon>Fungi</taxon>
        <taxon>Dikarya</taxon>
        <taxon>Basidiomycota</taxon>
        <taxon>Agaricomycotina</taxon>
        <taxon>Agaricomycetes</taxon>
        <taxon>Polyporales</taxon>
        <taxon>Steccherinaceae</taxon>
        <taxon>Steccherinum</taxon>
    </lineage>
</organism>
<keyword evidence="1" id="KW-0812">Transmembrane</keyword>
<evidence type="ECO:0000256" key="1">
    <source>
        <dbReference type="SAM" id="Phobius"/>
    </source>
</evidence>
<gene>
    <name evidence="2" type="ORF">EIP91_010424</name>
</gene>
<evidence type="ECO:0000313" key="2">
    <source>
        <dbReference type="EMBL" id="TCD60290.1"/>
    </source>
</evidence>
<accession>A0A4R0R0M6</accession>
<evidence type="ECO:0000313" key="3">
    <source>
        <dbReference type="Proteomes" id="UP000292702"/>
    </source>
</evidence>
<sequence>MDYMNDNQPVTPDAPGAVDDRVRDQLAQTVQPVAFPINSLPPGSIPSVHLPPELQYSMAAVSTAFHAEFLVENNMPDIIIVSSDSVLFYAHMYLLLSLSDNMFDGLLDVEDFLGSPRGLLLGSLWVIGVPTGSILFNVVIHTIYGMSCNQFNPPLDILLQAVTSLKAFGISLDLAVGRDTPLYSHILAEMPQSPIDVFLVAAEHGLDGLAVTSSAHLHSLVLPTITDEMADRMGPLYLKRLMMLNDDRMDYLKQLLADVPKPHEETTDCGPAGQRKLARAWAVAAAGLMWDIGPDVSSSVLRATLSPLKQQLNCERCKTSLNTRIQQLVLDWYTNAKQTI</sequence>
<comment type="caution">
    <text evidence="2">The sequence shown here is derived from an EMBL/GenBank/DDBJ whole genome shotgun (WGS) entry which is preliminary data.</text>
</comment>
<dbReference type="Proteomes" id="UP000292702">
    <property type="component" value="Unassembled WGS sequence"/>
</dbReference>
<reference evidence="2 3" key="1">
    <citation type="submission" date="2018-11" db="EMBL/GenBank/DDBJ databases">
        <title>Genome assembly of Steccherinum ochraceum LE-BIN_3174, the white-rot fungus of the Steccherinaceae family (The Residual Polyporoid clade, Polyporales, Basidiomycota).</title>
        <authorList>
            <person name="Fedorova T.V."/>
            <person name="Glazunova O.A."/>
            <person name="Landesman E.O."/>
            <person name="Moiseenko K.V."/>
            <person name="Psurtseva N.V."/>
            <person name="Savinova O.S."/>
            <person name="Shakhova N.V."/>
            <person name="Tyazhelova T.V."/>
            <person name="Vasina D.V."/>
        </authorList>
    </citation>
    <scope>NUCLEOTIDE SEQUENCE [LARGE SCALE GENOMIC DNA]</scope>
    <source>
        <strain evidence="2 3">LE-BIN_3174</strain>
    </source>
</reference>
<dbReference type="AlphaFoldDB" id="A0A4R0R0M6"/>
<dbReference type="STRING" id="92696.A0A4R0R0M6"/>
<name>A0A4R0R0M6_9APHY</name>
<feature type="transmembrane region" description="Helical" evidence="1">
    <location>
        <begin position="119"/>
        <end position="144"/>
    </location>
</feature>
<keyword evidence="1" id="KW-1133">Transmembrane helix</keyword>
<dbReference type="EMBL" id="RWJN01000623">
    <property type="protein sequence ID" value="TCD60290.1"/>
    <property type="molecule type" value="Genomic_DNA"/>
</dbReference>